<dbReference type="EMBL" id="FOMQ01000001">
    <property type="protein sequence ID" value="SFD34541.1"/>
    <property type="molecule type" value="Genomic_DNA"/>
</dbReference>
<keyword evidence="3" id="KW-1185">Reference proteome</keyword>
<dbReference type="Gene3D" id="3.30.1330.40">
    <property type="entry name" value="RutC-like"/>
    <property type="match status" value="1"/>
</dbReference>
<accession>A0A1I1RJS3</accession>
<dbReference type="AlphaFoldDB" id="A0A1I1RJS3"/>
<dbReference type="GO" id="GO:0005829">
    <property type="term" value="C:cytosol"/>
    <property type="evidence" value="ECO:0007669"/>
    <property type="project" value="TreeGrafter"/>
</dbReference>
<dbReference type="CDD" id="cd00448">
    <property type="entry name" value="YjgF_YER057c_UK114_family"/>
    <property type="match status" value="1"/>
</dbReference>
<dbReference type="InterPro" id="IPR006056">
    <property type="entry name" value="RidA"/>
</dbReference>
<dbReference type="STRING" id="32040.SAMN04489710_101190"/>
<dbReference type="InterPro" id="IPR006175">
    <property type="entry name" value="YjgF/YER057c/UK114"/>
</dbReference>
<name>A0A1I1RJS3_9BURK</name>
<evidence type="ECO:0000313" key="2">
    <source>
        <dbReference type="EMBL" id="SFD34541.1"/>
    </source>
</evidence>
<dbReference type="NCBIfam" id="TIGR00004">
    <property type="entry name" value="Rid family detoxifying hydrolase"/>
    <property type="match status" value="1"/>
</dbReference>
<gene>
    <name evidence="2" type="ORF">SAMN04489710_101190</name>
</gene>
<comment type="similarity">
    <text evidence="1">Belongs to the RutC family.</text>
</comment>
<dbReference type="PROSITE" id="PS01094">
    <property type="entry name" value="UPF0076"/>
    <property type="match status" value="1"/>
</dbReference>
<dbReference type="InterPro" id="IPR019897">
    <property type="entry name" value="RidA_CS"/>
</dbReference>
<dbReference type="InterPro" id="IPR035959">
    <property type="entry name" value="RutC-like_sf"/>
</dbReference>
<protein>
    <submittedName>
        <fullName evidence="2">Reactive intermediate/imine deaminase</fullName>
    </submittedName>
</protein>
<dbReference type="Proteomes" id="UP000199517">
    <property type="component" value="Unassembled WGS sequence"/>
</dbReference>
<dbReference type="PANTHER" id="PTHR11803:SF39">
    <property type="entry name" value="2-IMINOBUTANOATE_2-IMINOPROPANOATE DEAMINASE"/>
    <property type="match status" value="1"/>
</dbReference>
<dbReference type="FunFam" id="3.30.1330.40:FF:000001">
    <property type="entry name" value="L-PSP family endoribonuclease"/>
    <property type="match status" value="1"/>
</dbReference>
<sequence length="178" mass="19296">MPMLRCNISMPCLSCVFEMRNVMEFRYPLSRAMGLCLAALATGLLTGCAAPAKREVLSTTQIYPAIGPYSQMVAHGNTIYFSGVLPLNAAGNAVQGTTIEEQTRAVLDFIGAKLRSQGLSHEDVLATTVYMKDLGEFAAMNKVYGEYFRSAAPARATVEVARLPRDVKIEIAAVVGRR</sequence>
<dbReference type="GO" id="GO:0019239">
    <property type="term" value="F:deaminase activity"/>
    <property type="evidence" value="ECO:0007669"/>
    <property type="project" value="TreeGrafter"/>
</dbReference>
<evidence type="ECO:0000313" key="3">
    <source>
        <dbReference type="Proteomes" id="UP000199517"/>
    </source>
</evidence>
<dbReference type="Pfam" id="PF01042">
    <property type="entry name" value="Ribonuc_L-PSP"/>
    <property type="match status" value="1"/>
</dbReference>
<evidence type="ECO:0000256" key="1">
    <source>
        <dbReference type="ARBA" id="ARBA00010552"/>
    </source>
</evidence>
<dbReference type="SUPFAM" id="SSF55298">
    <property type="entry name" value="YjgF-like"/>
    <property type="match status" value="1"/>
</dbReference>
<organism evidence="2 3">
    <name type="scientific">Paracidovorax konjaci</name>
    <dbReference type="NCBI Taxonomy" id="32040"/>
    <lineage>
        <taxon>Bacteria</taxon>
        <taxon>Pseudomonadati</taxon>
        <taxon>Pseudomonadota</taxon>
        <taxon>Betaproteobacteria</taxon>
        <taxon>Burkholderiales</taxon>
        <taxon>Comamonadaceae</taxon>
        <taxon>Paracidovorax</taxon>
    </lineage>
</organism>
<reference evidence="3" key="1">
    <citation type="submission" date="2016-10" db="EMBL/GenBank/DDBJ databases">
        <authorList>
            <person name="Varghese N."/>
            <person name="Submissions S."/>
        </authorList>
    </citation>
    <scope>NUCLEOTIDE SEQUENCE [LARGE SCALE GENOMIC DNA]</scope>
    <source>
        <strain evidence="3">DSM 7481</strain>
    </source>
</reference>
<proteinExistence type="inferred from homology"/>
<dbReference type="PANTHER" id="PTHR11803">
    <property type="entry name" value="2-IMINOBUTANOATE/2-IMINOPROPANOATE DEAMINASE RIDA"/>
    <property type="match status" value="1"/>
</dbReference>